<dbReference type="InParanoid" id="E3J0X8"/>
<dbReference type="InterPro" id="IPR001460">
    <property type="entry name" value="PCN-bd_Tpept"/>
</dbReference>
<dbReference type="InterPro" id="IPR050396">
    <property type="entry name" value="Glycosyltr_51/Transpeptidase"/>
</dbReference>
<accession>E3J0X8</accession>
<keyword evidence="15" id="KW-0812">Transmembrane</keyword>
<evidence type="ECO:0000259" key="17">
    <source>
        <dbReference type="Pfam" id="PF00912"/>
    </source>
</evidence>
<evidence type="ECO:0000256" key="5">
    <source>
        <dbReference type="ARBA" id="ARBA00022676"/>
    </source>
</evidence>
<reference evidence="18 19" key="1">
    <citation type="submission" date="2010-10" db="EMBL/GenBank/DDBJ databases">
        <title>Complete sequence of Frankia sp. EuI1c.</title>
        <authorList>
            <consortium name="US DOE Joint Genome Institute"/>
            <person name="Lucas S."/>
            <person name="Copeland A."/>
            <person name="Lapidus A."/>
            <person name="Cheng J.-F."/>
            <person name="Bruce D."/>
            <person name="Goodwin L."/>
            <person name="Pitluck S."/>
            <person name="Chertkov O."/>
            <person name="Detter J.C."/>
            <person name="Han C."/>
            <person name="Tapia R."/>
            <person name="Land M."/>
            <person name="Hauser L."/>
            <person name="Jeffries C."/>
            <person name="Kyrpides N."/>
            <person name="Ivanova N."/>
            <person name="Mikhailova N."/>
            <person name="Beauchemin N."/>
            <person name="Sen A."/>
            <person name="Sur S.A."/>
            <person name="Gtari M."/>
            <person name="Wall L."/>
            <person name="Tisa L."/>
            <person name="Woyke T."/>
        </authorList>
    </citation>
    <scope>NUCLEOTIDE SEQUENCE [LARGE SCALE GENOMIC DNA]</scope>
    <source>
        <strain evidence="19">DSM 45817 / CECT 9037 / EuI1c</strain>
    </source>
</reference>
<dbReference type="SUPFAM" id="SSF56601">
    <property type="entry name" value="beta-lactamase/transpeptidase-like"/>
    <property type="match status" value="1"/>
</dbReference>
<dbReference type="GO" id="GO:0006508">
    <property type="term" value="P:proteolysis"/>
    <property type="evidence" value="ECO:0007669"/>
    <property type="project" value="UniProtKB-KW"/>
</dbReference>
<keyword evidence="7" id="KW-0378">Hydrolase</keyword>
<evidence type="ECO:0000256" key="13">
    <source>
        <dbReference type="ARBA" id="ARBA00049902"/>
    </source>
</evidence>
<evidence type="ECO:0000256" key="8">
    <source>
        <dbReference type="ARBA" id="ARBA00022960"/>
    </source>
</evidence>
<feature type="compositionally biased region" description="Gly residues" evidence="14">
    <location>
        <begin position="768"/>
        <end position="778"/>
    </location>
</feature>
<organism evidence="18 19">
    <name type="scientific">Pseudofrankia inefficax (strain DSM 45817 / CECT 9037 / DDB 130130 / EuI1c)</name>
    <name type="common">Frankia inefficax</name>
    <dbReference type="NCBI Taxonomy" id="298654"/>
    <lineage>
        <taxon>Bacteria</taxon>
        <taxon>Bacillati</taxon>
        <taxon>Actinomycetota</taxon>
        <taxon>Actinomycetes</taxon>
        <taxon>Frankiales</taxon>
        <taxon>Frankiaceae</taxon>
        <taxon>Pseudofrankia</taxon>
    </lineage>
</organism>
<dbReference type="InterPro" id="IPR012338">
    <property type="entry name" value="Beta-lactam/transpept-like"/>
</dbReference>
<dbReference type="InterPro" id="IPR023346">
    <property type="entry name" value="Lysozyme-like_dom_sf"/>
</dbReference>
<keyword evidence="4" id="KW-0645">Protease</keyword>
<dbReference type="GO" id="GO:0009252">
    <property type="term" value="P:peptidoglycan biosynthetic process"/>
    <property type="evidence" value="ECO:0007669"/>
    <property type="project" value="UniProtKB-KW"/>
</dbReference>
<keyword evidence="10" id="KW-0511">Multifunctional enzyme</keyword>
<dbReference type="EMBL" id="CP002299">
    <property type="protein sequence ID" value="ADP84042.1"/>
    <property type="molecule type" value="Genomic_DNA"/>
</dbReference>
<dbReference type="GO" id="GO:0071555">
    <property type="term" value="P:cell wall organization"/>
    <property type="evidence" value="ECO:0007669"/>
    <property type="project" value="UniProtKB-KW"/>
</dbReference>
<evidence type="ECO:0000256" key="4">
    <source>
        <dbReference type="ARBA" id="ARBA00022670"/>
    </source>
</evidence>
<gene>
    <name evidence="18" type="ordered locus">FraEuI1c_6058</name>
</gene>
<keyword evidence="3" id="KW-0121">Carboxypeptidase</keyword>
<dbReference type="FunFam" id="1.10.3810.10:FF:000001">
    <property type="entry name" value="Penicillin-binding protein 1A"/>
    <property type="match status" value="1"/>
</dbReference>
<dbReference type="CAZy" id="GT51">
    <property type="family name" value="Glycosyltransferase Family 51"/>
</dbReference>
<dbReference type="SUPFAM" id="SSF53955">
    <property type="entry name" value="Lysozyme-like"/>
    <property type="match status" value="1"/>
</dbReference>
<dbReference type="PANTHER" id="PTHR32282">
    <property type="entry name" value="BINDING PROTEIN TRANSPEPTIDASE, PUTATIVE-RELATED"/>
    <property type="match status" value="1"/>
</dbReference>
<comment type="catalytic activity">
    <reaction evidence="12">
        <text>Preferential cleavage: (Ac)2-L-Lys-D-Ala-|-D-Ala. Also transpeptidation of peptidyl-alanyl moieties that are N-acyl substituents of D-alanine.</text>
        <dbReference type="EC" id="3.4.16.4"/>
    </reaction>
</comment>
<dbReference type="GO" id="GO:0009002">
    <property type="term" value="F:serine-type D-Ala-D-Ala carboxypeptidase activity"/>
    <property type="evidence" value="ECO:0007669"/>
    <property type="project" value="UniProtKB-EC"/>
</dbReference>
<keyword evidence="9" id="KW-0573">Peptidoglycan synthesis</keyword>
<feature type="domain" description="Penicillin-binding protein transpeptidase" evidence="16">
    <location>
        <begin position="369"/>
        <end position="429"/>
    </location>
</feature>
<evidence type="ECO:0000313" key="19">
    <source>
        <dbReference type="Proteomes" id="UP000002484"/>
    </source>
</evidence>
<feature type="domain" description="Glycosyl transferase family 51" evidence="17">
    <location>
        <begin position="81"/>
        <end position="267"/>
    </location>
</feature>
<dbReference type="GO" id="GO:0008360">
    <property type="term" value="P:regulation of cell shape"/>
    <property type="evidence" value="ECO:0007669"/>
    <property type="project" value="UniProtKB-KW"/>
</dbReference>
<feature type="transmembrane region" description="Helical" evidence="15">
    <location>
        <begin position="20"/>
        <end position="44"/>
    </location>
</feature>
<evidence type="ECO:0000256" key="10">
    <source>
        <dbReference type="ARBA" id="ARBA00023268"/>
    </source>
</evidence>
<dbReference type="eggNOG" id="COG0744">
    <property type="taxonomic scope" value="Bacteria"/>
</dbReference>
<proteinExistence type="inferred from homology"/>
<evidence type="ECO:0000256" key="9">
    <source>
        <dbReference type="ARBA" id="ARBA00022984"/>
    </source>
</evidence>
<feature type="region of interest" description="Disordered" evidence="14">
    <location>
        <begin position="692"/>
        <end position="778"/>
    </location>
</feature>
<feature type="compositionally biased region" description="Low complexity" evidence="14">
    <location>
        <begin position="742"/>
        <end position="754"/>
    </location>
</feature>
<dbReference type="Gene3D" id="1.10.3810.10">
    <property type="entry name" value="Biosynthetic peptidoglycan transglycosylase-like"/>
    <property type="match status" value="1"/>
</dbReference>
<evidence type="ECO:0000256" key="15">
    <source>
        <dbReference type="SAM" id="Phobius"/>
    </source>
</evidence>
<evidence type="ECO:0000256" key="12">
    <source>
        <dbReference type="ARBA" id="ARBA00034000"/>
    </source>
</evidence>
<dbReference type="Gene3D" id="3.40.710.10">
    <property type="entry name" value="DD-peptidase/beta-lactamase superfamily"/>
    <property type="match status" value="1"/>
</dbReference>
<evidence type="ECO:0000256" key="2">
    <source>
        <dbReference type="ARBA" id="ARBA00007739"/>
    </source>
</evidence>
<dbReference type="RefSeq" id="WP_013427160.1">
    <property type="nucleotide sequence ID" value="NC_014666.1"/>
</dbReference>
<dbReference type="Proteomes" id="UP000002484">
    <property type="component" value="Chromosome"/>
</dbReference>
<dbReference type="GO" id="GO:0030288">
    <property type="term" value="C:outer membrane-bounded periplasmic space"/>
    <property type="evidence" value="ECO:0007669"/>
    <property type="project" value="TreeGrafter"/>
</dbReference>
<evidence type="ECO:0000256" key="6">
    <source>
        <dbReference type="ARBA" id="ARBA00022679"/>
    </source>
</evidence>
<dbReference type="FunCoup" id="E3J0X8">
    <property type="interactions" value="1"/>
</dbReference>
<sequence>MLDLPLAPASTPPPSSPVRAFGGRAAIISLAIALVVALLALPLVSGLGLFAKASADHYLDLPSVLATPPLPQNSQILASNGTVVATLHGAENRVVVEGNQIPTVMRQAIVAIEDARFYEHGGFDPKGVLRAALRNSQAGDVQQGGSTLTQQYVKNVLLQNATTPAERKAATDPSVGRKIQELRYASALEKILPKDEILTRYLNIAYFGDGAYGVGTAAEHYFNVNVKDLTLGQAALLAGLVQSPSRYDPTTNKAAATTRRNEVLDHMVTSKYISATQATGAKQLPITLNTTEGTTLDSCSNSIAPFFCDYVRTELSSDPALGSTKEERQRRLYEGGLQIHTTLDMKAQEAAQNAVDTTIGRDSRAVAPIVVVQPGTGNILAMAENRNFGADTSQNQTKINLPAFAPSTGGFEPGSAFKAFTMATALEQGYGLSTGFYSPSCLNADTWPEIKSIFPITTDDKKCPDGYSNSADSESGAFDMRDGTWQSVNTYYIQLEAKVGVTNVWAMARRLGIPQSDAPTDANGKVELGPTFGGLTLSQNTQIAPLDMASAYAVFASGGKYCTPRFVTSATDSSKENVDIAPKPECKQAISEGIADTVASVLAGVITNGTGSPNANIGRPAAGKTGTNDNYSSAWFVGFTPQMAAAVALGDPRGSKYNLAGLKADGKTWPEVFGGGLPALIFSRTLKPALQGTPVEPLPKADPTVAQGTKGGFQTDGAAAPPPSPGVLIDPLTGQPITAPSGQPGTVTVTPLTPGQGGDTTGPRLPGQGDGNGNGNGH</sequence>
<dbReference type="InterPro" id="IPR036950">
    <property type="entry name" value="PBP_transglycosylase"/>
</dbReference>
<dbReference type="EC" id="2.4.1.129" evidence="18"/>
<dbReference type="GO" id="GO:0008658">
    <property type="term" value="F:penicillin binding"/>
    <property type="evidence" value="ECO:0007669"/>
    <property type="project" value="InterPro"/>
</dbReference>
<dbReference type="STRING" id="298654.FraEuI1c_6058"/>
<comment type="catalytic activity">
    <reaction evidence="13">
        <text>[GlcNAc-(1-&gt;4)-Mur2Ac(oyl-L-Ala-gamma-D-Glu-L-Lys-D-Ala-D-Ala)](n)-di-trans,octa-cis-undecaprenyl diphosphate + beta-D-GlcNAc-(1-&gt;4)-Mur2Ac(oyl-L-Ala-gamma-D-Glu-L-Lys-D-Ala-D-Ala)-di-trans,octa-cis-undecaprenyl diphosphate = [GlcNAc-(1-&gt;4)-Mur2Ac(oyl-L-Ala-gamma-D-Glu-L-Lys-D-Ala-D-Ala)](n+1)-di-trans,octa-cis-undecaprenyl diphosphate + di-trans,octa-cis-undecaprenyl diphosphate + H(+)</text>
        <dbReference type="Rhea" id="RHEA:23708"/>
        <dbReference type="Rhea" id="RHEA-COMP:9602"/>
        <dbReference type="Rhea" id="RHEA-COMP:9603"/>
        <dbReference type="ChEBI" id="CHEBI:15378"/>
        <dbReference type="ChEBI" id="CHEBI:58405"/>
        <dbReference type="ChEBI" id="CHEBI:60033"/>
        <dbReference type="ChEBI" id="CHEBI:78435"/>
        <dbReference type="EC" id="2.4.99.28"/>
    </reaction>
</comment>
<evidence type="ECO:0000256" key="14">
    <source>
        <dbReference type="SAM" id="MobiDB-lite"/>
    </source>
</evidence>
<dbReference type="Pfam" id="PF00912">
    <property type="entry name" value="Transgly"/>
    <property type="match status" value="1"/>
</dbReference>
<evidence type="ECO:0000256" key="3">
    <source>
        <dbReference type="ARBA" id="ARBA00022645"/>
    </source>
</evidence>
<comment type="similarity">
    <text evidence="2">In the N-terminal section; belongs to the glycosyltransferase 51 family.</text>
</comment>
<keyword evidence="15" id="KW-0472">Membrane</keyword>
<dbReference type="GO" id="GO:0008955">
    <property type="term" value="F:peptidoglycan glycosyltransferase activity"/>
    <property type="evidence" value="ECO:0007669"/>
    <property type="project" value="UniProtKB-EC"/>
</dbReference>
<evidence type="ECO:0000256" key="7">
    <source>
        <dbReference type="ARBA" id="ARBA00022801"/>
    </source>
</evidence>
<comment type="similarity">
    <text evidence="1">In the C-terminal section; belongs to the transpeptidase family.</text>
</comment>
<keyword evidence="19" id="KW-1185">Reference proteome</keyword>
<dbReference type="PANTHER" id="PTHR32282:SF33">
    <property type="entry name" value="PEPTIDOGLYCAN GLYCOSYLTRANSFERASE"/>
    <property type="match status" value="1"/>
</dbReference>
<dbReference type="AlphaFoldDB" id="E3J0X8"/>
<dbReference type="HOGENOM" id="CLU_006354_2_6_11"/>
<keyword evidence="15" id="KW-1133">Transmembrane helix</keyword>
<dbReference type="InterPro" id="IPR001264">
    <property type="entry name" value="Glyco_trans_51"/>
</dbReference>
<evidence type="ECO:0000313" key="18">
    <source>
        <dbReference type="EMBL" id="ADP84042.1"/>
    </source>
</evidence>
<dbReference type="Pfam" id="PF00905">
    <property type="entry name" value="Transpeptidase"/>
    <property type="match status" value="2"/>
</dbReference>
<feature type="domain" description="Penicillin-binding protein transpeptidase" evidence="16">
    <location>
        <begin position="471"/>
        <end position="653"/>
    </location>
</feature>
<protein>
    <submittedName>
        <fullName evidence="18">Peptidoglycan glycosyltransferase</fullName>
        <ecNumber evidence="18">2.4.1.129</ecNumber>
    </submittedName>
</protein>
<keyword evidence="6 18" id="KW-0808">Transferase</keyword>
<keyword evidence="8" id="KW-0133">Cell shape</keyword>
<evidence type="ECO:0000259" key="16">
    <source>
        <dbReference type="Pfam" id="PF00905"/>
    </source>
</evidence>
<name>E3J0X8_PSEI1</name>
<dbReference type="KEGG" id="fri:FraEuI1c_6058"/>
<keyword evidence="11" id="KW-0961">Cell wall biogenesis/degradation</keyword>
<evidence type="ECO:0000256" key="11">
    <source>
        <dbReference type="ARBA" id="ARBA00023316"/>
    </source>
</evidence>
<keyword evidence="5 18" id="KW-0328">Glycosyltransferase</keyword>
<evidence type="ECO:0000256" key="1">
    <source>
        <dbReference type="ARBA" id="ARBA00007090"/>
    </source>
</evidence>